<keyword evidence="4" id="KW-0479">Metal-binding</keyword>
<dbReference type="InterPro" id="IPR023867">
    <property type="entry name" value="Sulphatase_maturase_rSAM"/>
</dbReference>
<evidence type="ECO:0000256" key="1">
    <source>
        <dbReference type="ARBA" id="ARBA00001966"/>
    </source>
</evidence>
<proteinExistence type="predicted"/>
<dbReference type="GO" id="GO:0051539">
    <property type="term" value="F:4 iron, 4 sulfur cluster binding"/>
    <property type="evidence" value="ECO:0007669"/>
    <property type="project" value="UniProtKB-KW"/>
</dbReference>
<dbReference type="PATRIC" id="fig|1278076.4.peg.602"/>
<dbReference type="GO" id="GO:0016491">
    <property type="term" value="F:oxidoreductase activity"/>
    <property type="evidence" value="ECO:0007669"/>
    <property type="project" value="InterPro"/>
</dbReference>
<sequence>MCLGNPVKITDTRVVHLVNTHPRLPEHISQVVLKVAQRCNLNCSYCYVYNRGDDSWRTRPTYISPRVAHTLAQRIKEHCARHGDTSFTVELHGGEPLLLGRARMQRLVDVIRAGAAPVSIHFTLQTNGTLLDIDWLEFFARNQISFGLSLDGPPEIADRQRVTRSGDGSTQRVLDNVADLRARGHLFDEVFGGCLCVVDPTQNGAELVDWFVEQGFTAFDFLLPDGNQANLPDGWTGVEPYTRFLLEAFDHWYSLSAPPRIRLFELMLLGLMGERPVLDGLGGDLRGLCVVESDGSIGAHDVMRMCGGVFSQDTLTVFENSFDDHAEAYRIDAIQRPSATCTSCPWFDACGGGYLPHRFDGVSFDNPSLYCAALFALAERMHRALHDDLPSVVWADSQPIEVSG</sequence>
<evidence type="ECO:0000256" key="4">
    <source>
        <dbReference type="ARBA" id="ARBA00022723"/>
    </source>
</evidence>
<keyword evidence="9" id="KW-1185">Reference proteome</keyword>
<dbReference type="InterPro" id="IPR007197">
    <property type="entry name" value="rSAM"/>
</dbReference>
<dbReference type="SFLD" id="SFLDG01067">
    <property type="entry name" value="SPASM/twitch_domain_containing"/>
    <property type="match status" value="1"/>
</dbReference>
<evidence type="ECO:0000256" key="5">
    <source>
        <dbReference type="ARBA" id="ARBA00023004"/>
    </source>
</evidence>
<dbReference type="CDD" id="cd01335">
    <property type="entry name" value="Radical_SAM"/>
    <property type="match status" value="1"/>
</dbReference>
<dbReference type="SFLD" id="SFLDS00029">
    <property type="entry name" value="Radical_SAM"/>
    <property type="match status" value="1"/>
</dbReference>
<dbReference type="InterPro" id="IPR058240">
    <property type="entry name" value="rSAM_sf"/>
</dbReference>
<name>M2Y131_9NOCA</name>
<dbReference type="PANTHER" id="PTHR43273:SF8">
    <property type="entry name" value="RADICAL SAM DOMAIN PROTEIN"/>
    <property type="match status" value="1"/>
</dbReference>
<evidence type="ECO:0000313" key="8">
    <source>
        <dbReference type="EMBL" id="EME66851.1"/>
    </source>
</evidence>
<dbReference type="GO" id="GO:0046872">
    <property type="term" value="F:metal ion binding"/>
    <property type="evidence" value="ECO:0007669"/>
    <property type="project" value="UniProtKB-KW"/>
</dbReference>
<dbReference type="PROSITE" id="PS51918">
    <property type="entry name" value="RADICAL_SAM"/>
    <property type="match status" value="1"/>
</dbReference>
<organism evidence="8 9">
    <name type="scientific">Rhodococcus ruber BKS 20-38</name>
    <dbReference type="NCBI Taxonomy" id="1278076"/>
    <lineage>
        <taxon>Bacteria</taxon>
        <taxon>Bacillati</taxon>
        <taxon>Actinomycetota</taxon>
        <taxon>Actinomycetes</taxon>
        <taxon>Mycobacteriales</taxon>
        <taxon>Nocardiaceae</taxon>
        <taxon>Rhodococcus</taxon>
    </lineage>
</organism>
<dbReference type="EMBL" id="AOEX01000016">
    <property type="protein sequence ID" value="EME66851.1"/>
    <property type="molecule type" value="Genomic_DNA"/>
</dbReference>
<dbReference type="SUPFAM" id="SSF102114">
    <property type="entry name" value="Radical SAM enzymes"/>
    <property type="match status" value="1"/>
</dbReference>
<protein>
    <submittedName>
        <fullName evidence="8">Radical SAM protein</fullName>
    </submittedName>
</protein>
<accession>M2Y131</accession>
<dbReference type="InterPro" id="IPR013785">
    <property type="entry name" value="Aldolase_TIM"/>
</dbReference>
<evidence type="ECO:0000256" key="6">
    <source>
        <dbReference type="ARBA" id="ARBA00023014"/>
    </source>
</evidence>
<evidence type="ECO:0000256" key="2">
    <source>
        <dbReference type="ARBA" id="ARBA00022485"/>
    </source>
</evidence>
<feature type="domain" description="Radical SAM core" evidence="7">
    <location>
        <begin position="23"/>
        <end position="254"/>
    </location>
</feature>
<dbReference type="Gene3D" id="3.20.20.70">
    <property type="entry name" value="Aldolase class I"/>
    <property type="match status" value="1"/>
</dbReference>
<keyword evidence="3" id="KW-0949">S-adenosyl-L-methionine</keyword>
<dbReference type="PROSITE" id="PS01305">
    <property type="entry name" value="MOAA_NIFB_PQQE"/>
    <property type="match status" value="1"/>
</dbReference>
<gene>
    <name evidence="8" type="ORF">G352_02904</name>
</gene>
<keyword evidence="5" id="KW-0408">Iron</keyword>
<dbReference type="Pfam" id="PF04055">
    <property type="entry name" value="Radical_SAM"/>
    <property type="match status" value="1"/>
</dbReference>
<dbReference type="PANTHER" id="PTHR43273">
    <property type="entry name" value="ANAEROBIC SULFATASE-MATURATING ENZYME HOMOLOG ASLB-RELATED"/>
    <property type="match status" value="1"/>
</dbReference>
<dbReference type="AlphaFoldDB" id="M2Y131"/>
<comment type="cofactor">
    <cofactor evidence="1">
        <name>[4Fe-4S] cluster</name>
        <dbReference type="ChEBI" id="CHEBI:49883"/>
    </cofactor>
</comment>
<keyword evidence="2" id="KW-0004">4Fe-4S</keyword>
<reference evidence="8 9" key="1">
    <citation type="journal article" date="2013" name="Genome Announc.">
        <title>Draft Genome Sequence of Rhodococcus ruber Strain BKS 20-38.</title>
        <authorList>
            <person name="Bala M."/>
            <person name="Kumar S."/>
            <person name="Raghava G.P."/>
            <person name="Mayilraj S."/>
        </authorList>
    </citation>
    <scope>NUCLEOTIDE SEQUENCE [LARGE SCALE GENOMIC DNA]</scope>
    <source>
        <strain evidence="8 9">BKS 20-38</strain>
    </source>
</reference>
<evidence type="ECO:0000259" key="7">
    <source>
        <dbReference type="PROSITE" id="PS51918"/>
    </source>
</evidence>
<dbReference type="Proteomes" id="UP000011731">
    <property type="component" value="Unassembled WGS sequence"/>
</dbReference>
<dbReference type="SFLD" id="SFLDG01386">
    <property type="entry name" value="main_SPASM_domain-containing"/>
    <property type="match status" value="1"/>
</dbReference>
<dbReference type="InterPro" id="IPR000385">
    <property type="entry name" value="MoaA_NifB_PqqE_Fe-S-bd_CS"/>
</dbReference>
<dbReference type="SFLD" id="SFLDG01072">
    <property type="entry name" value="dehydrogenase_like"/>
    <property type="match status" value="1"/>
</dbReference>
<keyword evidence="6" id="KW-0411">Iron-sulfur</keyword>
<evidence type="ECO:0000313" key="9">
    <source>
        <dbReference type="Proteomes" id="UP000011731"/>
    </source>
</evidence>
<comment type="caution">
    <text evidence="8">The sequence shown here is derived from an EMBL/GenBank/DDBJ whole genome shotgun (WGS) entry which is preliminary data.</text>
</comment>
<evidence type="ECO:0000256" key="3">
    <source>
        <dbReference type="ARBA" id="ARBA00022691"/>
    </source>
</evidence>